<name>A0AAV6IVH4_9ERIC</name>
<sequence>MAAFTCSAADLVTQLGTTVATATAVANTICGGFSSVSASLSNTTYGVNNTYLLFSARIPRVRDAARLRHALRRLRPSQEHREHPAHNAINCAIGGLFYYLFGFAFAFGSSSNGLIGHSSLGSAASLLRLLTTASSFLYQSAVVSALAGIIGILMRTRCRRQQRKSLQYVIEVYAPGRPFGFLLGGGARLLVAQMIQILMVFVWVTAIMTPVLFYVLHKLKLLRISREDEMTGMDLTSHEGCAYAYRDEDDHKPIPYLINFQGRGSINPMNSSPYNNDPPSFSLL</sequence>
<keyword evidence="6 8" id="KW-0472">Membrane</keyword>
<dbReference type="GO" id="GO:0008519">
    <property type="term" value="F:ammonium channel activity"/>
    <property type="evidence" value="ECO:0007669"/>
    <property type="project" value="InterPro"/>
</dbReference>
<evidence type="ECO:0000256" key="6">
    <source>
        <dbReference type="ARBA" id="ARBA00023136"/>
    </source>
</evidence>
<comment type="similarity">
    <text evidence="2">Belongs to the ammonia transporter channel (TC 1.A.11.2) family.</text>
</comment>
<dbReference type="GO" id="GO:0005886">
    <property type="term" value="C:plasma membrane"/>
    <property type="evidence" value="ECO:0007669"/>
    <property type="project" value="TreeGrafter"/>
</dbReference>
<dbReference type="Pfam" id="PF00909">
    <property type="entry name" value="Ammonium_transp"/>
    <property type="match status" value="1"/>
</dbReference>
<feature type="transmembrane region" description="Helical" evidence="8">
    <location>
        <begin position="168"/>
        <end position="191"/>
    </location>
</feature>
<feature type="transmembrane region" description="Helical" evidence="8">
    <location>
        <begin position="197"/>
        <end position="216"/>
    </location>
</feature>
<evidence type="ECO:0000256" key="2">
    <source>
        <dbReference type="ARBA" id="ARBA00005887"/>
    </source>
</evidence>
<evidence type="ECO:0000256" key="3">
    <source>
        <dbReference type="ARBA" id="ARBA00022448"/>
    </source>
</evidence>
<evidence type="ECO:0000256" key="8">
    <source>
        <dbReference type="SAM" id="Phobius"/>
    </source>
</evidence>
<organism evidence="10 11">
    <name type="scientific">Rhododendron griersonianum</name>
    <dbReference type="NCBI Taxonomy" id="479676"/>
    <lineage>
        <taxon>Eukaryota</taxon>
        <taxon>Viridiplantae</taxon>
        <taxon>Streptophyta</taxon>
        <taxon>Embryophyta</taxon>
        <taxon>Tracheophyta</taxon>
        <taxon>Spermatophyta</taxon>
        <taxon>Magnoliopsida</taxon>
        <taxon>eudicotyledons</taxon>
        <taxon>Gunneridae</taxon>
        <taxon>Pentapetalae</taxon>
        <taxon>asterids</taxon>
        <taxon>Ericales</taxon>
        <taxon>Ericaceae</taxon>
        <taxon>Ericoideae</taxon>
        <taxon>Rhodoreae</taxon>
        <taxon>Rhododendron</taxon>
    </lineage>
</organism>
<keyword evidence="4 8" id="KW-0812">Transmembrane</keyword>
<dbReference type="Proteomes" id="UP000823749">
    <property type="component" value="Chromosome 9"/>
</dbReference>
<evidence type="ECO:0000259" key="9">
    <source>
        <dbReference type="Pfam" id="PF00909"/>
    </source>
</evidence>
<evidence type="ECO:0000256" key="1">
    <source>
        <dbReference type="ARBA" id="ARBA00004141"/>
    </source>
</evidence>
<dbReference type="GO" id="GO:0097272">
    <property type="term" value="P:ammonium homeostasis"/>
    <property type="evidence" value="ECO:0007669"/>
    <property type="project" value="TreeGrafter"/>
</dbReference>
<feature type="domain" description="Ammonium transporter AmtB-like" evidence="9">
    <location>
        <begin position="146"/>
        <end position="243"/>
    </location>
</feature>
<reference evidence="10" key="1">
    <citation type="submission" date="2020-08" db="EMBL/GenBank/DDBJ databases">
        <title>Plant Genome Project.</title>
        <authorList>
            <person name="Zhang R.-G."/>
        </authorList>
    </citation>
    <scope>NUCLEOTIDE SEQUENCE</scope>
    <source>
        <strain evidence="10">WSP0</strain>
        <tissue evidence="10">Leaf</tissue>
    </source>
</reference>
<feature type="transmembrane region" description="Helical" evidence="8">
    <location>
        <begin position="96"/>
        <end position="116"/>
    </location>
</feature>
<dbReference type="Gene3D" id="1.10.3430.10">
    <property type="entry name" value="Ammonium transporter AmtB like domains"/>
    <property type="match status" value="2"/>
</dbReference>
<feature type="transmembrane region" description="Helical" evidence="8">
    <location>
        <begin position="136"/>
        <end position="156"/>
    </location>
</feature>
<dbReference type="InterPro" id="IPR024041">
    <property type="entry name" value="NH4_transpt_AmtB-like_dom"/>
</dbReference>
<keyword evidence="11" id="KW-1185">Reference proteome</keyword>
<dbReference type="PANTHER" id="PTHR11730:SF6">
    <property type="entry name" value="AMMONIUM TRANSPORTER"/>
    <property type="match status" value="1"/>
</dbReference>
<dbReference type="EMBL" id="JACTNZ010000009">
    <property type="protein sequence ID" value="KAG5532836.1"/>
    <property type="molecule type" value="Genomic_DNA"/>
</dbReference>
<dbReference type="PANTHER" id="PTHR11730">
    <property type="entry name" value="AMMONIUM TRANSPORTER"/>
    <property type="match status" value="1"/>
</dbReference>
<evidence type="ECO:0000256" key="5">
    <source>
        <dbReference type="ARBA" id="ARBA00022989"/>
    </source>
</evidence>
<keyword evidence="7" id="KW-0924">Ammonia transport</keyword>
<evidence type="ECO:0000313" key="11">
    <source>
        <dbReference type="Proteomes" id="UP000823749"/>
    </source>
</evidence>
<dbReference type="AlphaFoldDB" id="A0AAV6IVH4"/>
<keyword evidence="5 8" id="KW-1133">Transmembrane helix</keyword>
<protein>
    <recommendedName>
        <fullName evidence="9">Ammonium transporter AmtB-like domain-containing protein</fullName>
    </recommendedName>
</protein>
<evidence type="ECO:0000256" key="4">
    <source>
        <dbReference type="ARBA" id="ARBA00022692"/>
    </source>
</evidence>
<gene>
    <name evidence="10" type="ORF">RHGRI_027204</name>
</gene>
<dbReference type="InterPro" id="IPR029020">
    <property type="entry name" value="Ammonium/urea_transptr"/>
</dbReference>
<evidence type="ECO:0000313" key="10">
    <source>
        <dbReference type="EMBL" id="KAG5532836.1"/>
    </source>
</evidence>
<evidence type="ECO:0000256" key="7">
    <source>
        <dbReference type="ARBA" id="ARBA00023177"/>
    </source>
</evidence>
<proteinExistence type="inferred from homology"/>
<comment type="subcellular location">
    <subcellularLocation>
        <location evidence="1">Membrane</location>
        <topology evidence="1">Multi-pass membrane protein</topology>
    </subcellularLocation>
</comment>
<comment type="caution">
    <text evidence="10">The sequence shown here is derived from an EMBL/GenBank/DDBJ whole genome shotgun (WGS) entry which is preliminary data.</text>
</comment>
<accession>A0AAV6IVH4</accession>
<keyword evidence="3" id="KW-0813">Transport</keyword>